<dbReference type="SUPFAM" id="SSF53300">
    <property type="entry name" value="vWA-like"/>
    <property type="match status" value="1"/>
</dbReference>
<evidence type="ECO:0000313" key="3">
    <source>
        <dbReference type="Proteomes" id="UP000266258"/>
    </source>
</evidence>
<dbReference type="PIRSF" id="PIRSF020634">
    <property type="entry name" value="TerY_vWA"/>
    <property type="match status" value="1"/>
</dbReference>
<dbReference type="InterPro" id="IPR002035">
    <property type="entry name" value="VWF_A"/>
</dbReference>
<feature type="domain" description="VWFA" evidence="1">
    <location>
        <begin position="6"/>
        <end position="182"/>
    </location>
</feature>
<gene>
    <name evidence="2" type="ORF">CJP74_06480</name>
</gene>
<sequence>MARRLLTYICIDTSGSMKGEPIEAVNVGLQSLLSALRQNPYALESVHLSIYTFDLEVKNVLPVTPLEDVIIPTITCPDSGATFMGRMLEKVVEAVKHDRILSTKEQKGDWRPILIFLTDGKPSDLYTYKQTLSAIKALNFSSIVACAAGPKADPTLLLELTDTVVALDTMDSNSFSQFFQWVSATVNQSSVSAGAASSNSLPPPPDQVNVFI</sequence>
<evidence type="ECO:0000259" key="1">
    <source>
        <dbReference type="PROSITE" id="PS50234"/>
    </source>
</evidence>
<name>A0A3A1Y0E2_9GAMM</name>
<organism evidence="2 3">
    <name type="scientific">Psittacicella melopsittaci</name>
    <dbReference type="NCBI Taxonomy" id="2028576"/>
    <lineage>
        <taxon>Bacteria</taxon>
        <taxon>Pseudomonadati</taxon>
        <taxon>Pseudomonadota</taxon>
        <taxon>Gammaproteobacteria</taxon>
        <taxon>Pasteurellales</taxon>
        <taxon>Psittacicellaceae</taxon>
        <taxon>Psittacicella</taxon>
    </lineage>
</organism>
<dbReference type="Pfam" id="PF13519">
    <property type="entry name" value="VWA_2"/>
    <property type="match status" value="1"/>
</dbReference>
<evidence type="ECO:0000313" key="2">
    <source>
        <dbReference type="EMBL" id="RIY31713.1"/>
    </source>
</evidence>
<dbReference type="InterPro" id="IPR036465">
    <property type="entry name" value="vWFA_dom_sf"/>
</dbReference>
<dbReference type="InterPro" id="IPR011392">
    <property type="entry name" value="Tellurite-R_TerY"/>
</dbReference>
<dbReference type="AlphaFoldDB" id="A0A3A1Y0E2"/>
<comment type="caution">
    <text evidence="2">The sequence shown here is derived from an EMBL/GenBank/DDBJ whole genome shotgun (WGS) entry which is preliminary data.</text>
</comment>
<proteinExistence type="predicted"/>
<dbReference type="PROSITE" id="PS50234">
    <property type="entry name" value="VWFA"/>
    <property type="match status" value="1"/>
</dbReference>
<dbReference type="RefSeq" id="WP_119497474.1">
    <property type="nucleotide sequence ID" value="NZ_NRJH01000056.1"/>
</dbReference>
<dbReference type="OrthoDB" id="9806395at2"/>
<reference evidence="2 3" key="1">
    <citation type="submission" date="2017-08" db="EMBL/GenBank/DDBJ databases">
        <title>Reclassification of Bisgaard taxon 37 and 44.</title>
        <authorList>
            <person name="Christensen H."/>
        </authorList>
    </citation>
    <scope>NUCLEOTIDE SEQUENCE [LARGE SCALE GENOMIC DNA]</scope>
    <source>
        <strain evidence="2 3">B96_4</strain>
    </source>
</reference>
<dbReference type="Gene3D" id="3.40.50.410">
    <property type="entry name" value="von Willebrand factor, type A domain"/>
    <property type="match status" value="1"/>
</dbReference>
<protein>
    <submittedName>
        <fullName evidence="2">Tellurium resistance protein TerY</fullName>
    </submittedName>
</protein>
<dbReference type="Proteomes" id="UP000266258">
    <property type="component" value="Unassembled WGS sequence"/>
</dbReference>
<accession>A0A3A1Y0E2</accession>
<keyword evidence="3" id="KW-1185">Reference proteome</keyword>
<dbReference type="EMBL" id="NRJH01000056">
    <property type="protein sequence ID" value="RIY31713.1"/>
    <property type="molecule type" value="Genomic_DNA"/>
</dbReference>